<feature type="compositionally biased region" description="Low complexity" evidence="1">
    <location>
        <begin position="272"/>
        <end position="301"/>
    </location>
</feature>
<gene>
    <name evidence="2" type="ORF">EV193_103542</name>
</gene>
<evidence type="ECO:0008006" key="4">
    <source>
        <dbReference type="Google" id="ProtNLM"/>
    </source>
</evidence>
<accession>A0A4Q7KZS0</accession>
<dbReference type="RefSeq" id="WP_130344163.1">
    <property type="nucleotide sequence ID" value="NZ_SGWQ01000003.1"/>
</dbReference>
<feature type="compositionally biased region" description="Gly residues" evidence="1">
    <location>
        <begin position="253"/>
        <end position="271"/>
    </location>
</feature>
<dbReference type="Gene3D" id="1.20.1260.20">
    <property type="entry name" value="PPE superfamily"/>
    <property type="match status" value="1"/>
</dbReference>
<feature type="compositionally biased region" description="Gly residues" evidence="1">
    <location>
        <begin position="196"/>
        <end position="205"/>
    </location>
</feature>
<evidence type="ECO:0000313" key="3">
    <source>
        <dbReference type="Proteomes" id="UP000294257"/>
    </source>
</evidence>
<keyword evidence="3" id="KW-1185">Reference proteome</keyword>
<organism evidence="2 3">
    <name type="scientific">Herbihabitans rhizosphaerae</name>
    <dbReference type="NCBI Taxonomy" id="1872711"/>
    <lineage>
        <taxon>Bacteria</taxon>
        <taxon>Bacillati</taxon>
        <taxon>Actinomycetota</taxon>
        <taxon>Actinomycetes</taxon>
        <taxon>Pseudonocardiales</taxon>
        <taxon>Pseudonocardiaceae</taxon>
        <taxon>Herbihabitans</taxon>
    </lineage>
</organism>
<reference evidence="2 3" key="1">
    <citation type="submission" date="2019-02" db="EMBL/GenBank/DDBJ databases">
        <title>Genomic Encyclopedia of Type Strains, Phase IV (KMG-IV): sequencing the most valuable type-strain genomes for metagenomic binning, comparative biology and taxonomic classification.</title>
        <authorList>
            <person name="Goeker M."/>
        </authorList>
    </citation>
    <scope>NUCLEOTIDE SEQUENCE [LARGE SCALE GENOMIC DNA]</scope>
    <source>
        <strain evidence="2 3">DSM 101727</strain>
    </source>
</reference>
<name>A0A4Q7KZS0_9PSEU</name>
<feature type="compositionally biased region" description="Low complexity" evidence="1">
    <location>
        <begin position="323"/>
        <end position="343"/>
    </location>
</feature>
<dbReference type="EMBL" id="SGWQ01000003">
    <property type="protein sequence ID" value="RZS41222.1"/>
    <property type="molecule type" value="Genomic_DNA"/>
</dbReference>
<feature type="compositionally biased region" description="Gly residues" evidence="1">
    <location>
        <begin position="302"/>
        <end position="322"/>
    </location>
</feature>
<evidence type="ECO:0000313" key="2">
    <source>
        <dbReference type="EMBL" id="RZS41222.1"/>
    </source>
</evidence>
<feature type="region of interest" description="Disordered" evidence="1">
    <location>
        <begin position="179"/>
        <end position="403"/>
    </location>
</feature>
<comment type="caution">
    <text evidence="2">The sequence shown here is derived from an EMBL/GenBank/DDBJ whole genome shotgun (WGS) entry which is preliminary data.</text>
</comment>
<feature type="compositionally biased region" description="Low complexity" evidence="1">
    <location>
        <begin position="223"/>
        <end position="235"/>
    </location>
</feature>
<dbReference type="SUPFAM" id="SSF140459">
    <property type="entry name" value="PE/PPE dimer-like"/>
    <property type="match status" value="1"/>
</dbReference>
<sequence>MAPQEAPKGVRYGEDRAIGSPPNWDTLSSEALYKAATENNNPDGAARMGATWNQHGKALAQVSGQLTELLTGLENAWTGPAADSARGAMRPLADWGGMAGATAQLMGVRMSESASAAQRVKLMPPPTTFDRDANMRAMLAGGPAAMTADLAAQQAAADRVKREQVAFLDAYTKSMAQIDSATPTFAPPPKTVAGEGRSGPGGPGVPGEPLPAPHPAQGMRPNMPGAIGAMPIPGAGPDGEFGTGDDGDPVGSMPGGLGGLGGLGGGSGGTPTGTAGYTPSQLSGTTAGPAPAASMPAAPSAGAGGFGGGFGFAGGGAPGRGAAGSTPAAAPGDGAAESRSTRGGSSGRARPDAMGAGGVPPGARSDDEDDLEHESPSYLVEADPGSAFGSDESTVPPVIGGDR</sequence>
<dbReference type="AlphaFoldDB" id="A0A4Q7KZS0"/>
<proteinExistence type="predicted"/>
<protein>
    <recommendedName>
        <fullName evidence="4">PPE family protein</fullName>
    </recommendedName>
</protein>
<dbReference type="OrthoDB" id="3553863at2"/>
<evidence type="ECO:0000256" key="1">
    <source>
        <dbReference type="SAM" id="MobiDB-lite"/>
    </source>
</evidence>
<dbReference type="InterPro" id="IPR038332">
    <property type="entry name" value="PPE_sf"/>
</dbReference>
<feature type="region of interest" description="Disordered" evidence="1">
    <location>
        <begin position="1"/>
        <end position="25"/>
    </location>
</feature>
<dbReference type="Proteomes" id="UP000294257">
    <property type="component" value="Unassembled WGS sequence"/>
</dbReference>